<comment type="caution">
    <text evidence="7">The sequence shown here is derived from an EMBL/GenBank/DDBJ whole genome shotgun (WGS) entry which is preliminary data.</text>
</comment>
<dbReference type="PANTHER" id="PTHR19432">
    <property type="entry name" value="SUGAR TRANSPORTER"/>
    <property type="match status" value="1"/>
</dbReference>
<comment type="subcellular location">
    <subcellularLocation>
        <location evidence="1">Membrane</location>
        <topology evidence="1">Multi-pass membrane protein</topology>
    </subcellularLocation>
</comment>
<dbReference type="GO" id="GO:0008506">
    <property type="term" value="F:sucrose:proton symporter activity"/>
    <property type="evidence" value="ECO:0007669"/>
    <property type="project" value="TreeGrafter"/>
</dbReference>
<evidence type="ECO:0000256" key="2">
    <source>
        <dbReference type="ARBA" id="ARBA00022448"/>
    </source>
</evidence>
<dbReference type="EMBL" id="MVGC01000090">
    <property type="protein sequence ID" value="RJE24209.1"/>
    <property type="molecule type" value="Genomic_DNA"/>
</dbReference>
<accession>A0A3A2ZLW4</accession>
<name>A0A3A2ZLW4_9EURO</name>
<sequence length="162" mass="17932">MRLLWIASQAIFAVSTLGTFLIRSSTGTIVLFGIVGFSWAVTAWVPYALLGAETTYSALPQANQLEDLDDDQDDEYKYYDDDEEFNEGRLCNDAGLVYGIHNLSICLPQILITTGMGLERLLAGEKAKHHTDPDSNLVIVFRLAGVFALIAMYIARGVRDPR</sequence>
<keyword evidence="2" id="KW-0813">Transport</keyword>
<dbReference type="PANTHER" id="PTHR19432:SF35">
    <property type="entry name" value="SOLUTE CARRIER FAMILY 45 MEMBER 3 ISOFORM X1"/>
    <property type="match status" value="1"/>
</dbReference>
<evidence type="ECO:0000313" key="8">
    <source>
        <dbReference type="Proteomes" id="UP000266188"/>
    </source>
</evidence>
<evidence type="ECO:0000256" key="5">
    <source>
        <dbReference type="ARBA" id="ARBA00023136"/>
    </source>
</evidence>
<evidence type="ECO:0000313" key="7">
    <source>
        <dbReference type="EMBL" id="RJE24209.1"/>
    </source>
</evidence>
<dbReference type="Proteomes" id="UP000266188">
    <property type="component" value="Unassembled WGS sequence"/>
</dbReference>
<keyword evidence="5 6" id="KW-0472">Membrane</keyword>
<dbReference type="GO" id="GO:0005886">
    <property type="term" value="C:plasma membrane"/>
    <property type="evidence" value="ECO:0007669"/>
    <property type="project" value="TreeGrafter"/>
</dbReference>
<gene>
    <name evidence="7" type="ORF">PHISCL_03476</name>
</gene>
<organism evidence="7 8">
    <name type="scientific">Aspergillus sclerotialis</name>
    <dbReference type="NCBI Taxonomy" id="2070753"/>
    <lineage>
        <taxon>Eukaryota</taxon>
        <taxon>Fungi</taxon>
        <taxon>Dikarya</taxon>
        <taxon>Ascomycota</taxon>
        <taxon>Pezizomycotina</taxon>
        <taxon>Eurotiomycetes</taxon>
        <taxon>Eurotiomycetidae</taxon>
        <taxon>Eurotiales</taxon>
        <taxon>Aspergillaceae</taxon>
        <taxon>Aspergillus</taxon>
        <taxon>Aspergillus subgen. Polypaecilum</taxon>
    </lineage>
</organism>
<dbReference type="AlphaFoldDB" id="A0A3A2ZLW4"/>
<keyword evidence="8" id="KW-1185">Reference proteome</keyword>
<evidence type="ECO:0000256" key="4">
    <source>
        <dbReference type="ARBA" id="ARBA00022989"/>
    </source>
</evidence>
<proteinExistence type="predicted"/>
<keyword evidence="3 6" id="KW-0812">Transmembrane</keyword>
<evidence type="ECO:0000256" key="6">
    <source>
        <dbReference type="SAM" id="Phobius"/>
    </source>
</evidence>
<keyword evidence="4 6" id="KW-1133">Transmembrane helix</keyword>
<feature type="transmembrane region" description="Helical" evidence="6">
    <location>
        <begin position="28"/>
        <end position="50"/>
    </location>
</feature>
<reference evidence="8" key="1">
    <citation type="submission" date="2017-02" db="EMBL/GenBank/DDBJ databases">
        <authorList>
            <person name="Tafer H."/>
            <person name="Lopandic K."/>
        </authorList>
    </citation>
    <scope>NUCLEOTIDE SEQUENCE [LARGE SCALE GENOMIC DNA]</scope>
    <source>
        <strain evidence="8">CBS 366.77</strain>
    </source>
</reference>
<dbReference type="OrthoDB" id="4540540at2759"/>
<evidence type="ECO:0000256" key="3">
    <source>
        <dbReference type="ARBA" id="ARBA00022692"/>
    </source>
</evidence>
<protein>
    <submittedName>
        <fullName evidence="7">Sucrose transporter</fullName>
    </submittedName>
</protein>
<evidence type="ECO:0000256" key="1">
    <source>
        <dbReference type="ARBA" id="ARBA00004141"/>
    </source>
</evidence>
<feature type="transmembrane region" description="Helical" evidence="6">
    <location>
        <begin position="136"/>
        <end position="155"/>
    </location>
</feature>